<sequence length="273" mass="31281">MSVNNISANLENKKVNSDVIYNKEKDFYKGAAGELRMRAEGLFKKAKEKGISIEDVSISVVKENKVNFPGIGKIELPAYLVKVRGRDMTSGQVIVDGKQIDYYNRFQKYVAEKIEEKNAPIKEGKLDYLLTDWEKFKIGKELIDDKEFGLEKTITGACDRIIRKLMGENDWLYPEEARLLDEEFYYVQDQINKSSKKKVKTPDKKATTRQINYLKQKLKNAGLNADDEFILKMVLKEAGFESLEEISVTDMSKIIEGLDNIITEVKEAVKNIN</sequence>
<dbReference type="OrthoDB" id="2081289at2"/>
<gene>
    <name evidence="2" type="ORF">B9R14_09950</name>
    <name evidence="1" type="ORF">HVS_05400</name>
</gene>
<evidence type="ECO:0000313" key="3">
    <source>
        <dbReference type="Proteomes" id="UP000233534"/>
    </source>
</evidence>
<accession>A0A2K9EKC2</accession>
<dbReference type="EMBL" id="NEMB01000003">
    <property type="protein sequence ID" value="PQQ67028.1"/>
    <property type="molecule type" value="Genomic_DNA"/>
</dbReference>
<dbReference type="EMBL" id="CP025197">
    <property type="protein sequence ID" value="AUG57011.1"/>
    <property type="molecule type" value="Genomic_DNA"/>
</dbReference>
<dbReference type="RefSeq" id="WP_101299932.1">
    <property type="nucleotide sequence ID" value="NZ_CP025197.1"/>
</dbReference>
<dbReference type="AlphaFoldDB" id="A0A2K9EKC2"/>
<protein>
    <submittedName>
        <fullName evidence="1">Uncharacterized protein</fullName>
    </submittedName>
</protein>
<dbReference type="KEGG" id="hsc:HVS_05400"/>
<evidence type="ECO:0000313" key="2">
    <source>
        <dbReference type="EMBL" id="PQQ67028.1"/>
    </source>
</evidence>
<dbReference type="Proteomes" id="UP000233534">
    <property type="component" value="Chromosome"/>
</dbReference>
<evidence type="ECO:0000313" key="1">
    <source>
        <dbReference type="EMBL" id="AUG57011.1"/>
    </source>
</evidence>
<organism evidence="1 3">
    <name type="scientific">Acetivibrio saccincola</name>
    <dbReference type="NCBI Taxonomy" id="1677857"/>
    <lineage>
        <taxon>Bacteria</taxon>
        <taxon>Bacillati</taxon>
        <taxon>Bacillota</taxon>
        <taxon>Clostridia</taxon>
        <taxon>Eubacteriales</taxon>
        <taxon>Oscillospiraceae</taxon>
        <taxon>Acetivibrio</taxon>
    </lineage>
</organism>
<dbReference type="Proteomes" id="UP000239720">
    <property type="component" value="Unassembled WGS sequence"/>
</dbReference>
<reference evidence="1 3" key="1">
    <citation type="submission" date="2017-12" db="EMBL/GenBank/DDBJ databases">
        <title>Complete genome sequence of Herbivorax saccincola GGR1, a novel Cellulosome-producing hydrolytic bacterium in a thermophilic biogas plant, established by Illumina and Nanopore MinION sequencing.</title>
        <authorList>
            <person name="Pechtl A."/>
            <person name="Ruckert C."/>
            <person name="Koeck D.E."/>
            <person name="Maus I."/>
            <person name="Winkler A."/>
            <person name="Kalinowski J."/>
            <person name="Puhler A."/>
            <person name="Schwarz W.W."/>
            <person name="Zverlov V.V."/>
            <person name="Schluter A."/>
            <person name="Liebl W."/>
        </authorList>
    </citation>
    <scope>NUCLEOTIDE SEQUENCE [LARGE SCALE GENOMIC DNA]</scope>
    <source>
        <strain evidence="1">GGR1</strain>
        <strain evidence="3">SR1</strain>
    </source>
</reference>
<evidence type="ECO:0000313" key="4">
    <source>
        <dbReference type="Proteomes" id="UP000239720"/>
    </source>
</evidence>
<proteinExistence type="predicted"/>
<reference evidence="2 4" key="2">
    <citation type="journal article" date="2018" name="Syst. Appl. Microbiol.">
        <title>Characterization and high-quality draft genome sequence of Herbivorax saccincola A7, an anaerobic, alkaliphilic, thermophilic, cellulolytic, and xylanolytic bacterium.</title>
        <authorList>
            <person name="Aikawa S."/>
            <person name="Baramee S."/>
            <person name="Sermsathanaswadi J."/>
            <person name="Thianheng P."/>
            <person name="Tachaapaikoon C."/>
            <person name="Shikata A."/>
            <person name="Waeonukul R."/>
            <person name="Pason P."/>
            <person name="Ratanakhanokchai K."/>
            <person name="Kosugi A."/>
        </authorList>
    </citation>
    <scope>NUCLEOTIDE SEQUENCE [LARGE SCALE GENOMIC DNA]</scope>
    <source>
        <strain evidence="2 4">A7</strain>
    </source>
</reference>
<name>A0A2K9EKC2_9FIRM</name>
<keyword evidence="3" id="KW-1185">Reference proteome</keyword>